<evidence type="ECO:0000256" key="2">
    <source>
        <dbReference type="ARBA" id="ARBA00022475"/>
    </source>
</evidence>
<evidence type="ECO:0000256" key="3">
    <source>
        <dbReference type="ARBA" id="ARBA00022519"/>
    </source>
</evidence>
<feature type="domain" description="Sulfatase N-terminal" evidence="9">
    <location>
        <begin position="240"/>
        <end position="526"/>
    </location>
</feature>
<protein>
    <submittedName>
        <fullName evidence="11">Phosphoethanolamine transferase EptA</fullName>
        <ecNumber evidence="11">2.7.-.-</ecNumber>
    </submittedName>
</protein>
<accession>A0A1X6Y839</accession>
<evidence type="ECO:0000259" key="10">
    <source>
        <dbReference type="Pfam" id="PF08019"/>
    </source>
</evidence>
<gene>
    <name evidence="11" type="primary">eptA</name>
    <name evidence="11" type="ORF">ROH8110_00252</name>
</gene>
<name>A0A1X6Y839_9RHOB</name>
<keyword evidence="6 8" id="KW-1133">Transmembrane helix</keyword>
<dbReference type="Pfam" id="PF00884">
    <property type="entry name" value="Sulfatase"/>
    <property type="match status" value="1"/>
</dbReference>
<comment type="subcellular location">
    <subcellularLocation>
        <location evidence="1">Cell inner membrane</location>
        <topology evidence="1">Multi-pass membrane protein</topology>
    </subcellularLocation>
</comment>
<keyword evidence="2" id="KW-1003">Cell membrane</keyword>
<evidence type="ECO:0000256" key="1">
    <source>
        <dbReference type="ARBA" id="ARBA00004429"/>
    </source>
</evidence>
<evidence type="ECO:0000313" key="12">
    <source>
        <dbReference type="Proteomes" id="UP000193207"/>
    </source>
</evidence>
<keyword evidence="12" id="KW-1185">Reference proteome</keyword>
<dbReference type="AlphaFoldDB" id="A0A1X6Y839"/>
<dbReference type="InterPro" id="IPR058130">
    <property type="entry name" value="PEA_transf_C"/>
</dbReference>
<feature type="domain" description="Phosphoethanolamine transferase N-terminal" evidence="10">
    <location>
        <begin position="61"/>
        <end position="210"/>
    </location>
</feature>
<dbReference type="InterPro" id="IPR012549">
    <property type="entry name" value="EptA-like_N"/>
</dbReference>
<feature type="transmembrane region" description="Helical" evidence="8">
    <location>
        <begin position="122"/>
        <end position="143"/>
    </location>
</feature>
<keyword evidence="4 11" id="KW-0808">Transferase</keyword>
<keyword evidence="5 8" id="KW-0812">Transmembrane</keyword>
<dbReference type="PANTHER" id="PTHR30443:SF0">
    <property type="entry name" value="PHOSPHOETHANOLAMINE TRANSFERASE EPTA"/>
    <property type="match status" value="1"/>
</dbReference>
<feature type="transmembrane region" description="Helical" evidence="8">
    <location>
        <begin position="80"/>
        <end position="102"/>
    </location>
</feature>
<organism evidence="11 12">
    <name type="scientific">Roseovarius halotolerans</name>
    <dbReference type="NCBI Taxonomy" id="505353"/>
    <lineage>
        <taxon>Bacteria</taxon>
        <taxon>Pseudomonadati</taxon>
        <taxon>Pseudomonadota</taxon>
        <taxon>Alphaproteobacteria</taxon>
        <taxon>Rhodobacterales</taxon>
        <taxon>Roseobacteraceae</taxon>
        <taxon>Roseovarius</taxon>
    </lineage>
</organism>
<dbReference type="GO" id="GO:0005886">
    <property type="term" value="C:plasma membrane"/>
    <property type="evidence" value="ECO:0007669"/>
    <property type="project" value="UniProtKB-SubCell"/>
</dbReference>
<dbReference type="Gene3D" id="3.40.720.10">
    <property type="entry name" value="Alkaline Phosphatase, subunit A"/>
    <property type="match status" value="1"/>
</dbReference>
<dbReference type="InterPro" id="IPR017850">
    <property type="entry name" value="Alkaline_phosphatase_core_sf"/>
</dbReference>
<dbReference type="InterPro" id="IPR000917">
    <property type="entry name" value="Sulfatase_N"/>
</dbReference>
<dbReference type="EC" id="2.7.-.-" evidence="11"/>
<dbReference type="GO" id="GO:0016776">
    <property type="term" value="F:phosphotransferase activity, phosphate group as acceptor"/>
    <property type="evidence" value="ECO:0007669"/>
    <property type="project" value="TreeGrafter"/>
</dbReference>
<dbReference type="GO" id="GO:0009244">
    <property type="term" value="P:lipopolysaccharide core region biosynthetic process"/>
    <property type="evidence" value="ECO:0007669"/>
    <property type="project" value="TreeGrafter"/>
</dbReference>
<dbReference type="SUPFAM" id="SSF53649">
    <property type="entry name" value="Alkaline phosphatase-like"/>
    <property type="match status" value="1"/>
</dbReference>
<feature type="transmembrane region" description="Helical" evidence="8">
    <location>
        <begin position="50"/>
        <end position="68"/>
    </location>
</feature>
<sequence>MQNETTNSPRGSRRPVLTHLTLNLLVAGYIFVALNLGFWSRAIEALSGDVVLIGCFAIGIFGLTVLALELLGPGRMQKPVAALLIMIAAGASYYERNFGVLIDRDMMRNIFETTVTESRHLITPAALWQMALTGVIPAAMVFWPRVRRVRRWHHLWRWPVGVALSVALVLGSIAFNYKAYAAALRERRDVMASYQPVAFIRALVAYGEEQMMVVDSVLQEVAGDAAPGRHLAQAEKPVLMVLFVGETLRAQNFGLNGYERDTTPGLAARDVINFPDVTACGTSTSVSLPCMFSPLATSDYSREAALSRENLLDVLVRSGFEVNWVDNNTGDMGVAMRQGWQIVEKTLAPDACVTECTDEVFLPLIEKTLEEVTEDTVLVLHMIGNHGPAYYLRYPEGQAPFSPDCRSAQFSDCPVQEIVNAYDNAVVETDLVLSRAIDMLDASDRVLPAMVFLSDHGESLGESGLYLHAAPRFMAPKEQTKVPMVMWLGDAFRDVMRLKPDCMRAHADAPVSHDHLFHTMLGLLDIRTAARDPSLDLTETCRSEDRES</sequence>
<evidence type="ECO:0000256" key="6">
    <source>
        <dbReference type="ARBA" id="ARBA00022989"/>
    </source>
</evidence>
<dbReference type="CDD" id="cd16017">
    <property type="entry name" value="LptA"/>
    <property type="match status" value="1"/>
</dbReference>
<evidence type="ECO:0000256" key="5">
    <source>
        <dbReference type="ARBA" id="ARBA00022692"/>
    </source>
</evidence>
<keyword evidence="3" id="KW-0997">Cell inner membrane</keyword>
<dbReference type="EMBL" id="FWFU01000001">
    <property type="protein sequence ID" value="SLN13562.1"/>
    <property type="molecule type" value="Genomic_DNA"/>
</dbReference>
<evidence type="ECO:0000313" key="11">
    <source>
        <dbReference type="EMBL" id="SLN13562.1"/>
    </source>
</evidence>
<dbReference type="InterPro" id="IPR040423">
    <property type="entry name" value="PEA_transferase"/>
</dbReference>
<evidence type="ECO:0000256" key="8">
    <source>
        <dbReference type="SAM" id="Phobius"/>
    </source>
</evidence>
<reference evidence="11 12" key="1">
    <citation type="submission" date="2017-03" db="EMBL/GenBank/DDBJ databases">
        <authorList>
            <person name="Afonso C.L."/>
            <person name="Miller P.J."/>
            <person name="Scott M.A."/>
            <person name="Spackman E."/>
            <person name="Goraichik I."/>
            <person name="Dimitrov K.M."/>
            <person name="Suarez D.L."/>
            <person name="Swayne D.E."/>
        </authorList>
    </citation>
    <scope>NUCLEOTIDE SEQUENCE [LARGE SCALE GENOMIC DNA]</scope>
    <source>
        <strain evidence="11 12">CECT 8110</strain>
    </source>
</reference>
<evidence type="ECO:0000256" key="7">
    <source>
        <dbReference type="ARBA" id="ARBA00023136"/>
    </source>
</evidence>
<proteinExistence type="predicted"/>
<feature type="transmembrane region" description="Helical" evidence="8">
    <location>
        <begin position="20"/>
        <end position="38"/>
    </location>
</feature>
<evidence type="ECO:0000259" key="9">
    <source>
        <dbReference type="Pfam" id="PF00884"/>
    </source>
</evidence>
<evidence type="ECO:0000256" key="4">
    <source>
        <dbReference type="ARBA" id="ARBA00022679"/>
    </source>
</evidence>
<dbReference type="PANTHER" id="PTHR30443">
    <property type="entry name" value="INNER MEMBRANE PROTEIN"/>
    <property type="match status" value="1"/>
</dbReference>
<keyword evidence="7 8" id="KW-0472">Membrane</keyword>
<dbReference type="Proteomes" id="UP000193207">
    <property type="component" value="Unassembled WGS sequence"/>
</dbReference>
<feature type="transmembrane region" description="Helical" evidence="8">
    <location>
        <begin position="155"/>
        <end position="177"/>
    </location>
</feature>
<dbReference type="Pfam" id="PF08019">
    <property type="entry name" value="EptA_B_N"/>
    <property type="match status" value="1"/>
</dbReference>